<dbReference type="Proteomes" id="UP000742934">
    <property type="component" value="Unassembled WGS sequence"/>
</dbReference>
<dbReference type="Pfam" id="PF22864">
    <property type="entry name" value="ArgL-like"/>
    <property type="match status" value="1"/>
</dbReference>
<dbReference type="RefSeq" id="WP_213083700.1">
    <property type="nucleotide sequence ID" value="NZ_AP019817.1"/>
</dbReference>
<gene>
    <name evidence="1" type="ORF">KK080_22920</name>
</gene>
<reference evidence="1" key="1">
    <citation type="submission" date="2021-05" db="EMBL/GenBank/DDBJ databases">
        <title>The batch submission of Enterobacter spp. strains.</title>
        <authorList>
            <person name="Wei L."/>
            <person name="Wang C."/>
            <person name="Feng Y."/>
            <person name="Zong Z."/>
        </authorList>
    </citation>
    <scope>NUCLEOTIDE SEQUENCE</scope>
    <source>
        <strain evidence="1">090086</strain>
    </source>
</reference>
<dbReference type="AlphaFoldDB" id="A0A9Q2ZRJ4"/>
<sequence length="31" mass="3665">MNNYTYKVNFNSISGVRHARIKCLICTRNTF</sequence>
<name>A0A9Q2ZRJ4_9ENTR</name>
<comment type="caution">
    <text evidence="1">The sequence shown here is derived from an EMBL/GenBank/DDBJ whole genome shotgun (WGS) entry which is preliminary data.</text>
</comment>
<proteinExistence type="predicted"/>
<evidence type="ECO:0000313" key="2">
    <source>
        <dbReference type="Proteomes" id="UP000742934"/>
    </source>
</evidence>
<dbReference type="InterPro" id="IPR055056">
    <property type="entry name" value="ArgL-like"/>
</dbReference>
<evidence type="ECO:0000313" key="1">
    <source>
        <dbReference type="EMBL" id="MBT1779646.1"/>
    </source>
</evidence>
<dbReference type="EMBL" id="JAHEVK010000040">
    <property type="protein sequence ID" value="MBT1779646.1"/>
    <property type="molecule type" value="Genomic_DNA"/>
</dbReference>
<dbReference type="GeneID" id="99704208"/>
<organism evidence="1 2">
    <name type="scientific">Enterobacter hormaechei subsp. hoffmannii</name>
    <dbReference type="NCBI Taxonomy" id="1812934"/>
    <lineage>
        <taxon>Bacteria</taxon>
        <taxon>Pseudomonadati</taxon>
        <taxon>Pseudomonadota</taxon>
        <taxon>Gammaproteobacteria</taxon>
        <taxon>Enterobacterales</taxon>
        <taxon>Enterobacteriaceae</taxon>
        <taxon>Enterobacter</taxon>
        <taxon>Enterobacter cloacae complex</taxon>
    </lineage>
</organism>
<accession>A0A9Q2ZRJ4</accession>
<protein>
    <submittedName>
        <fullName evidence="1">Uncharacterized protein</fullName>
    </submittedName>
</protein>